<keyword evidence="1" id="KW-1133">Transmembrane helix</keyword>
<sequence length="422" mass="49015">MLRKFVYLIITLALIIGAGFLVVIAPYHIYTLTLTEGVNTRFLQMDPTKSVFYDGKIVDIKRPSRMDDEGLYKTFHFYHFELPMPMNHLLFSLIPTIKIESSGPRLGARFQNGKNAELFSFMLEKTYKLETTSGDQKLFILPIFKNYISRKSGDEIWGDLFQKQLSLPSNEGESFFESLKTLRKVSYKDLVYNLYILYNRRYVLPSNTQGFSYYKEKNMGIVKLPSDDPKILVERLYITHEGLVYPLVIRTRASDISAMNFRAKFIREIQYKSTSTDSAISIYASYKQIPYGQRIDQQGMTYLYSAWSHDPENKDYIRVIILFLERGKLNLKYLKPFYEYAYKKFGSSLSTASGFLSETPAETLKRRISEDLEAEVKKETERKAANFEGQFGSPEDKIKFNLQKAKDNKINSDDKEKALSIE</sequence>
<dbReference type="EMBL" id="JAYGJQ010000003">
    <property type="protein sequence ID" value="MEA9358128.1"/>
    <property type="molecule type" value="Genomic_DNA"/>
</dbReference>
<reference evidence="2 3" key="1">
    <citation type="submission" date="2023-11" db="EMBL/GenBank/DDBJ databases">
        <title>A Novel Polar Bacteriovorax (B. antarcticus) Isolated from the Biocrust in Antarctica.</title>
        <authorList>
            <person name="Mun W."/>
            <person name="Choi S.Y."/>
            <person name="Mitchell R.J."/>
        </authorList>
    </citation>
    <scope>NUCLEOTIDE SEQUENCE [LARGE SCALE GENOMIC DNA]</scope>
    <source>
        <strain evidence="2 3">PP10</strain>
    </source>
</reference>
<accession>A0ABU5VYJ1</accession>
<feature type="transmembrane region" description="Helical" evidence="1">
    <location>
        <begin position="7"/>
        <end position="30"/>
    </location>
</feature>
<protein>
    <submittedName>
        <fullName evidence="2">Uncharacterized protein</fullName>
    </submittedName>
</protein>
<proteinExistence type="predicted"/>
<keyword evidence="1" id="KW-0812">Transmembrane</keyword>
<evidence type="ECO:0000313" key="2">
    <source>
        <dbReference type="EMBL" id="MEA9358128.1"/>
    </source>
</evidence>
<organism evidence="2 3">
    <name type="scientific">Bacteriovorax antarcticus</name>
    <dbReference type="NCBI Taxonomy" id="3088717"/>
    <lineage>
        <taxon>Bacteria</taxon>
        <taxon>Pseudomonadati</taxon>
        <taxon>Bdellovibrionota</taxon>
        <taxon>Bacteriovoracia</taxon>
        <taxon>Bacteriovoracales</taxon>
        <taxon>Bacteriovoracaceae</taxon>
        <taxon>Bacteriovorax</taxon>
    </lineage>
</organism>
<comment type="caution">
    <text evidence="2">The sequence shown here is derived from an EMBL/GenBank/DDBJ whole genome shotgun (WGS) entry which is preliminary data.</text>
</comment>
<dbReference type="Proteomes" id="UP001302274">
    <property type="component" value="Unassembled WGS sequence"/>
</dbReference>
<keyword evidence="3" id="KW-1185">Reference proteome</keyword>
<dbReference type="RefSeq" id="WP_323578405.1">
    <property type="nucleotide sequence ID" value="NZ_JAYGJQ010000003.1"/>
</dbReference>
<keyword evidence="1" id="KW-0472">Membrane</keyword>
<evidence type="ECO:0000256" key="1">
    <source>
        <dbReference type="SAM" id="Phobius"/>
    </source>
</evidence>
<gene>
    <name evidence="2" type="ORF">SHI21_17980</name>
</gene>
<evidence type="ECO:0000313" key="3">
    <source>
        <dbReference type="Proteomes" id="UP001302274"/>
    </source>
</evidence>
<name>A0ABU5VYJ1_9BACT</name>